<dbReference type="VEuPathDB" id="FungiDB:GGTG_02184"/>
<dbReference type="AlphaFoldDB" id="J3NLN5"/>
<dbReference type="RefSeq" id="XP_009218219.1">
    <property type="nucleotide sequence ID" value="XM_009219955.1"/>
</dbReference>
<proteinExistence type="predicted"/>
<dbReference type="HOGENOM" id="CLU_1256082_0_0_1"/>
<dbReference type="EnsemblFungi" id="EJT82210">
    <property type="protein sequence ID" value="EJT82210"/>
    <property type="gene ID" value="GGTG_02184"/>
</dbReference>
<accession>J3NLN5</accession>
<reference evidence="2" key="3">
    <citation type="submission" date="2010-09" db="EMBL/GenBank/DDBJ databases">
        <title>Annotation of Gaeumannomyces graminis var. tritici R3-111a-1.</title>
        <authorList>
            <consortium name="The Broad Institute Genome Sequencing Platform"/>
            <person name="Ma L.-J."/>
            <person name="Dead R."/>
            <person name="Young S.K."/>
            <person name="Zeng Q."/>
            <person name="Gargeya S."/>
            <person name="Fitzgerald M."/>
            <person name="Haas B."/>
            <person name="Abouelleil A."/>
            <person name="Alvarado L."/>
            <person name="Arachchi H.M."/>
            <person name="Berlin A."/>
            <person name="Brown A."/>
            <person name="Chapman S.B."/>
            <person name="Chen Z."/>
            <person name="Dunbar C."/>
            <person name="Freedman E."/>
            <person name="Gearin G."/>
            <person name="Gellesch M."/>
            <person name="Goldberg J."/>
            <person name="Griggs A."/>
            <person name="Gujja S."/>
            <person name="Heiman D."/>
            <person name="Howarth C."/>
            <person name="Larson L."/>
            <person name="Lui A."/>
            <person name="MacDonald P.J.P."/>
            <person name="Mehta T."/>
            <person name="Montmayeur A."/>
            <person name="Murphy C."/>
            <person name="Neiman D."/>
            <person name="Pearson M."/>
            <person name="Priest M."/>
            <person name="Roberts A."/>
            <person name="Saif S."/>
            <person name="Shea T."/>
            <person name="Shenoy N."/>
            <person name="Sisk P."/>
            <person name="Stolte C."/>
            <person name="Sykes S."/>
            <person name="Yandava C."/>
            <person name="Wortman J."/>
            <person name="Nusbaum C."/>
            <person name="Birren B."/>
        </authorList>
    </citation>
    <scope>NUCLEOTIDE SEQUENCE</scope>
    <source>
        <strain evidence="2">R3-111a-1</strain>
    </source>
</reference>
<dbReference type="Proteomes" id="UP000006039">
    <property type="component" value="Unassembled WGS sequence"/>
</dbReference>
<evidence type="ECO:0000313" key="4">
    <source>
        <dbReference type="Proteomes" id="UP000006039"/>
    </source>
</evidence>
<reference evidence="3" key="5">
    <citation type="submission" date="2018-04" db="UniProtKB">
        <authorList>
            <consortium name="EnsemblFungi"/>
        </authorList>
    </citation>
    <scope>IDENTIFICATION</scope>
    <source>
        <strain evidence="3">R3-111a-1</strain>
    </source>
</reference>
<reference evidence="3" key="4">
    <citation type="journal article" date="2015" name="G3 (Bethesda)">
        <title>Genome sequences of three phytopathogenic species of the Magnaporthaceae family of fungi.</title>
        <authorList>
            <person name="Okagaki L.H."/>
            <person name="Nunes C.C."/>
            <person name="Sailsbery J."/>
            <person name="Clay B."/>
            <person name="Brown D."/>
            <person name="John T."/>
            <person name="Oh Y."/>
            <person name="Young N."/>
            <person name="Fitzgerald M."/>
            <person name="Haas B.J."/>
            <person name="Zeng Q."/>
            <person name="Young S."/>
            <person name="Adiconis X."/>
            <person name="Fan L."/>
            <person name="Levin J.Z."/>
            <person name="Mitchell T.K."/>
            <person name="Okubara P.A."/>
            <person name="Farman M.L."/>
            <person name="Kohn L.M."/>
            <person name="Birren B."/>
            <person name="Ma L.-J."/>
            <person name="Dean R.A."/>
        </authorList>
    </citation>
    <scope>NUCLEOTIDE SEQUENCE</scope>
    <source>
        <strain evidence="3">R3-111a-1</strain>
    </source>
</reference>
<dbReference type="EMBL" id="GL385395">
    <property type="protein sequence ID" value="EJT82210.1"/>
    <property type="molecule type" value="Genomic_DNA"/>
</dbReference>
<reference evidence="4" key="1">
    <citation type="submission" date="2010-07" db="EMBL/GenBank/DDBJ databases">
        <title>The genome sequence of Gaeumannomyces graminis var. tritici strain R3-111a-1.</title>
        <authorList>
            <consortium name="The Broad Institute Genome Sequencing Platform"/>
            <person name="Ma L.-J."/>
            <person name="Dead R."/>
            <person name="Young S."/>
            <person name="Zeng Q."/>
            <person name="Koehrsen M."/>
            <person name="Alvarado L."/>
            <person name="Berlin A."/>
            <person name="Chapman S.B."/>
            <person name="Chen Z."/>
            <person name="Freedman E."/>
            <person name="Gellesch M."/>
            <person name="Goldberg J."/>
            <person name="Griggs A."/>
            <person name="Gujja S."/>
            <person name="Heilman E.R."/>
            <person name="Heiman D."/>
            <person name="Hepburn T."/>
            <person name="Howarth C."/>
            <person name="Jen D."/>
            <person name="Larson L."/>
            <person name="Mehta T."/>
            <person name="Neiman D."/>
            <person name="Pearson M."/>
            <person name="Roberts A."/>
            <person name="Saif S."/>
            <person name="Shea T."/>
            <person name="Shenoy N."/>
            <person name="Sisk P."/>
            <person name="Stolte C."/>
            <person name="Sykes S."/>
            <person name="Walk T."/>
            <person name="White J."/>
            <person name="Yandava C."/>
            <person name="Haas B."/>
            <person name="Nusbaum C."/>
            <person name="Birren B."/>
        </authorList>
    </citation>
    <scope>NUCLEOTIDE SEQUENCE [LARGE SCALE GENOMIC DNA]</scope>
    <source>
        <strain evidence="4">R3-111a-1</strain>
    </source>
</reference>
<organism evidence="2">
    <name type="scientific">Gaeumannomyces tritici (strain R3-111a-1)</name>
    <name type="common">Wheat and barley take-all root rot fungus</name>
    <name type="synonym">Gaeumannomyces graminis var. tritici</name>
    <dbReference type="NCBI Taxonomy" id="644352"/>
    <lineage>
        <taxon>Eukaryota</taxon>
        <taxon>Fungi</taxon>
        <taxon>Dikarya</taxon>
        <taxon>Ascomycota</taxon>
        <taxon>Pezizomycotina</taxon>
        <taxon>Sordariomycetes</taxon>
        <taxon>Sordariomycetidae</taxon>
        <taxon>Magnaporthales</taxon>
        <taxon>Magnaporthaceae</taxon>
        <taxon>Gaeumannomyces</taxon>
    </lineage>
</organism>
<dbReference type="GeneID" id="20342642"/>
<feature type="region of interest" description="Disordered" evidence="1">
    <location>
        <begin position="1"/>
        <end position="47"/>
    </location>
</feature>
<evidence type="ECO:0000313" key="2">
    <source>
        <dbReference type="EMBL" id="EJT82210.1"/>
    </source>
</evidence>
<evidence type="ECO:0000256" key="1">
    <source>
        <dbReference type="SAM" id="MobiDB-lite"/>
    </source>
</evidence>
<evidence type="ECO:0000313" key="3">
    <source>
        <dbReference type="EnsemblFungi" id="EJT82210"/>
    </source>
</evidence>
<name>J3NLN5_GAET3</name>
<keyword evidence="4" id="KW-1185">Reference proteome</keyword>
<reference evidence="2" key="2">
    <citation type="submission" date="2010-07" db="EMBL/GenBank/DDBJ databases">
        <authorList>
            <consortium name="The Broad Institute Genome Sequencing Platform"/>
            <consortium name="Broad Institute Genome Sequencing Center for Infectious Disease"/>
            <person name="Ma L.-J."/>
            <person name="Dead R."/>
            <person name="Young S."/>
            <person name="Zeng Q."/>
            <person name="Koehrsen M."/>
            <person name="Alvarado L."/>
            <person name="Berlin A."/>
            <person name="Chapman S.B."/>
            <person name="Chen Z."/>
            <person name="Freedman E."/>
            <person name="Gellesch M."/>
            <person name="Goldberg J."/>
            <person name="Griggs A."/>
            <person name="Gujja S."/>
            <person name="Heilman E.R."/>
            <person name="Heiman D."/>
            <person name="Hepburn T."/>
            <person name="Howarth C."/>
            <person name="Jen D."/>
            <person name="Larson L."/>
            <person name="Mehta T."/>
            <person name="Neiman D."/>
            <person name="Pearson M."/>
            <person name="Roberts A."/>
            <person name="Saif S."/>
            <person name="Shea T."/>
            <person name="Shenoy N."/>
            <person name="Sisk P."/>
            <person name="Stolte C."/>
            <person name="Sykes S."/>
            <person name="Walk T."/>
            <person name="White J."/>
            <person name="Yandava C."/>
            <person name="Haas B."/>
            <person name="Nusbaum C."/>
            <person name="Birren B."/>
        </authorList>
    </citation>
    <scope>NUCLEOTIDE SEQUENCE</scope>
    <source>
        <strain evidence="2">R3-111a-1</strain>
    </source>
</reference>
<protein>
    <submittedName>
        <fullName evidence="2 3">Uncharacterized protein</fullName>
    </submittedName>
</protein>
<sequence>MQTQTSQPGGTPREGELQRSSAARHPPKITGCEKGLRHHEQPVTSSGRGVCGCWPTPVTAWQTQRAGFVAAPVPLPPYSLSPSPPARGASVVSYLPLAAFVPEPDKVNRTSRRHSCRQVDLPGAPHVTASTRSDAVQRRATAAPCADTPLPLGGRGVGGLSAPQEALHHVPATKDTLVQPLLVNRHVLLCGPYGHGSEETPDSTGILGAISLAKGAKAHR</sequence>
<gene>
    <name evidence="3" type="primary">20342642</name>
    <name evidence="2" type="ORF">GGTG_02184</name>
</gene>